<protein>
    <submittedName>
        <fullName evidence="4">Glutathione S-transferase, C-terminal domain protein</fullName>
    </submittedName>
</protein>
<reference evidence="4 5" key="1">
    <citation type="submission" date="2014-02" db="EMBL/GenBank/DDBJ databases">
        <title>Comparative genomics and transcriptomics to identify genetic mechanisms underlying the emergence of carbapenem resistant Acinetobacter baumannii (CRAb).</title>
        <authorList>
            <person name="Harris A.D."/>
            <person name="Johnson K.J."/>
            <person name="George J."/>
            <person name="Shefchek K."/>
            <person name="Daugherty S.C."/>
            <person name="Parankush S."/>
            <person name="Sadzewicz L."/>
            <person name="Tallon L."/>
            <person name="Sengamalay N."/>
            <person name="Hazen T.H."/>
            <person name="Rasko D.A."/>
        </authorList>
    </citation>
    <scope>NUCLEOTIDE SEQUENCE [LARGE SCALE GENOMIC DNA]</scope>
    <source>
        <strain evidence="4 5">1295743</strain>
    </source>
</reference>
<dbReference type="Pfam" id="PF00043">
    <property type="entry name" value="GST_C"/>
    <property type="match status" value="1"/>
</dbReference>
<dbReference type="PANTHER" id="PTHR44051">
    <property type="entry name" value="GLUTATHIONE S-TRANSFERASE-RELATED"/>
    <property type="match status" value="1"/>
</dbReference>
<dbReference type="InterPro" id="IPR004046">
    <property type="entry name" value="GST_C"/>
</dbReference>
<dbReference type="Proteomes" id="UP000020595">
    <property type="component" value="Unassembled WGS sequence"/>
</dbReference>
<dbReference type="SFLD" id="SFLDG00358">
    <property type="entry name" value="Main_(cytGST)"/>
    <property type="match status" value="1"/>
</dbReference>
<gene>
    <name evidence="4" type="ORF">J512_0026</name>
</gene>
<comment type="caution">
    <text evidence="4">The sequence shown here is derived from an EMBL/GenBank/DDBJ whole genome shotgun (WGS) entry which is preliminary data.</text>
</comment>
<organism evidence="4 5">
    <name type="scientific">Acinetobacter baumannii (strain 1295743)</name>
    <dbReference type="NCBI Taxonomy" id="1310613"/>
    <lineage>
        <taxon>Bacteria</taxon>
        <taxon>Pseudomonadati</taxon>
        <taxon>Pseudomonadota</taxon>
        <taxon>Gammaproteobacteria</taxon>
        <taxon>Moraxellales</taxon>
        <taxon>Moraxellaceae</taxon>
        <taxon>Acinetobacter</taxon>
        <taxon>Acinetobacter calcoaceticus/baumannii complex</taxon>
    </lineage>
</organism>
<dbReference type="PROSITE" id="PS50404">
    <property type="entry name" value="GST_NTER"/>
    <property type="match status" value="1"/>
</dbReference>
<dbReference type="InterPro" id="IPR036249">
    <property type="entry name" value="Thioredoxin-like_sf"/>
</dbReference>
<dbReference type="InterPro" id="IPR004045">
    <property type="entry name" value="Glutathione_S-Trfase_N"/>
</dbReference>
<evidence type="ECO:0000256" key="1">
    <source>
        <dbReference type="RuleBase" id="RU003494"/>
    </source>
</evidence>
<dbReference type="InterPro" id="IPR036282">
    <property type="entry name" value="Glutathione-S-Trfase_C_sf"/>
</dbReference>
<name>A0A009HTP9_ACIB9</name>
<dbReference type="PANTHER" id="PTHR44051:SF8">
    <property type="entry name" value="GLUTATHIONE S-TRANSFERASE GSTA"/>
    <property type="match status" value="1"/>
</dbReference>
<dbReference type="SUPFAM" id="SSF52833">
    <property type="entry name" value="Thioredoxin-like"/>
    <property type="match status" value="1"/>
</dbReference>
<dbReference type="GO" id="GO:0016740">
    <property type="term" value="F:transferase activity"/>
    <property type="evidence" value="ECO:0007669"/>
    <property type="project" value="UniProtKB-KW"/>
</dbReference>
<dbReference type="CDD" id="cd03057">
    <property type="entry name" value="GST_N_Beta"/>
    <property type="match status" value="1"/>
</dbReference>
<dbReference type="SUPFAM" id="SSF47616">
    <property type="entry name" value="GST C-terminal domain-like"/>
    <property type="match status" value="1"/>
</dbReference>
<proteinExistence type="inferred from homology"/>
<feature type="domain" description="GST N-terminal" evidence="2">
    <location>
        <begin position="2"/>
        <end position="83"/>
    </location>
</feature>
<keyword evidence="4" id="KW-0808">Transferase</keyword>
<evidence type="ECO:0000259" key="2">
    <source>
        <dbReference type="PROSITE" id="PS50404"/>
    </source>
</evidence>
<dbReference type="PROSITE" id="PS50405">
    <property type="entry name" value="GST_CTER"/>
    <property type="match status" value="1"/>
</dbReference>
<dbReference type="Gene3D" id="3.40.30.10">
    <property type="entry name" value="Glutaredoxin"/>
    <property type="match status" value="1"/>
</dbReference>
<feature type="domain" description="GST C-terminal" evidence="3">
    <location>
        <begin position="89"/>
        <end position="215"/>
    </location>
</feature>
<dbReference type="PATRIC" id="fig|1310613.3.peg.26"/>
<evidence type="ECO:0000259" key="3">
    <source>
        <dbReference type="PROSITE" id="PS50405"/>
    </source>
</evidence>
<evidence type="ECO:0000313" key="5">
    <source>
        <dbReference type="Proteomes" id="UP000020595"/>
    </source>
</evidence>
<dbReference type="RefSeq" id="WP_032050548.1">
    <property type="nucleotide sequence ID" value="NZ_JEWH01000001.1"/>
</dbReference>
<dbReference type="SFLD" id="SFLDS00019">
    <property type="entry name" value="Glutathione_Transferase_(cytos"/>
    <property type="match status" value="1"/>
</dbReference>
<dbReference type="InterPro" id="IPR040079">
    <property type="entry name" value="Glutathione_S-Trfase"/>
</dbReference>
<dbReference type="AlphaFoldDB" id="A0A009HTP9"/>
<dbReference type="Gene3D" id="1.20.1050.10">
    <property type="match status" value="1"/>
</dbReference>
<dbReference type="EMBL" id="JEWH01000001">
    <property type="protein sequence ID" value="EXB07632.1"/>
    <property type="molecule type" value="Genomic_DNA"/>
</dbReference>
<dbReference type="InterPro" id="IPR010987">
    <property type="entry name" value="Glutathione-S-Trfase_C-like"/>
</dbReference>
<accession>A0A009HTP9</accession>
<dbReference type="Pfam" id="PF02798">
    <property type="entry name" value="GST_N"/>
    <property type="match status" value="1"/>
</dbReference>
<sequence>MSTFTLFYGVPSGCSFGSIVALEWSGLPYQLCRIEMPAQCNTEEYRQINPVGETPALLYDNSKVLTESMAILNHIMAKSLNAAFHYEQGTEQFNLFNQKLAFLNTTLFNAFSPLWYSLEHSSSEGNKQALREYGAVQVKKAFTALENSLTNQTWLMGDQLSFVDGYYAGIARWLKYHNVIDIDQFPNCKRLYEQLQNEAAVKFAHAIEQEQPTKSIGKFLGHIAFEDAIQQYENLE</sequence>
<evidence type="ECO:0000313" key="4">
    <source>
        <dbReference type="EMBL" id="EXB07632.1"/>
    </source>
</evidence>
<comment type="similarity">
    <text evidence="1">Belongs to the GST superfamily.</text>
</comment>